<dbReference type="InterPro" id="IPR024930">
    <property type="entry name" value="Skp_dom_sf"/>
</dbReference>
<accession>A8LK43</accession>
<dbReference type="EMBL" id="CP000830">
    <property type="protein sequence ID" value="ABV93242.1"/>
    <property type="molecule type" value="Genomic_DNA"/>
</dbReference>
<dbReference type="AlphaFoldDB" id="A8LK43"/>
<feature type="chain" id="PRO_5002725241" evidence="1">
    <location>
        <begin position="27"/>
        <end position="191"/>
    </location>
</feature>
<proteinExistence type="predicted"/>
<organism evidence="2 3">
    <name type="scientific">Dinoroseobacter shibae (strain DSM 16493 / NCIMB 14021 / DFL 12)</name>
    <dbReference type="NCBI Taxonomy" id="398580"/>
    <lineage>
        <taxon>Bacteria</taxon>
        <taxon>Pseudomonadati</taxon>
        <taxon>Pseudomonadota</taxon>
        <taxon>Alphaproteobacteria</taxon>
        <taxon>Rhodobacterales</taxon>
        <taxon>Roseobacteraceae</taxon>
        <taxon>Dinoroseobacter</taxon>
    </lineage>
</organism>
<dbReference type="InterPro" id="IPR005632">
    <property type="entry name" value="Chaperone_Skp"/>
</dbReference>
<evidence type="ECO:0000313" key="2">
    <source>
        <dbReference type="EMBL" id="ABV93242.1"/>
    </source>
</evidence>
<sequence length="191" mass="21299">MRGWRLWRAVALALCLLAGTGTVAGAQERIQSSILVIEQDRLFLETWLGAQLIEDVDAQSRALALENREIERTLIEEEQALTTSRPTMTPEAFREAADAFDARVNRIRSAQDAKSQALIEQREQARAQFLELVLPILGGLLSDYGAYVFLDPRQVFLSDDRINVTDEAISRIDATFTEPGEAEAQTPPTPE</sequence>
<name>A8LK43_DINSH</name>
<evidence type="ECO:0000313" key="3">
    <source>
        <dbReference type="Proteomes" id="UP000006833"/>
    </source>
</evidence>
<dbReference type="STRING" id="398580.Dshi_1500"/>
<reference evidence="3" key="1">
    <citation type="journal article" date="2010" name="ISME J.">
        <title>The complete genome sequence of the algal symbiont Dinoroseobacter shibae: a hitchhiker's guide to life in the sea.</title>
        <authorList>
            <person name="Wagner-Dobler I."/>
            <person name="Ballhausen B."/>
            <person name="Berger M."/>
            <person name="Brinkhoff T."/>
            <person name="Buchholz I."/>
            <person name="Bunk B."/>
            <person name="Cypionka H."/>
            <person name="Daniel R."/>
            <person name="Drepper T."/>
            <person name="Gerdts G."/>
            <person name="Hahnke S."/>
            <person name="Han C."/>
            <person name="Jahn D."/>
            <person name="Kalhoefer D."/>
            <person name="Kiss H."/>
            <person name="Klenk H.P."/>
            <person name="Kyrpides N."/>
            <person name="Liebl W."/>
            <person name="Liesegang H."/>
            <person name="Meincke L."/>
            <person name="Pati A."/>
            <person name="Petersen J."/>
            <person name="Piekarski T."/>
            <person name="Pommerenke C."/>
            <person name="Pradella S."/>
            <person name="Pukall R."/>
            <person name="Rabus R."/>
            <person name="Stackebrandt E."/>
            <person name="Thole S."/>
            <person name="Thompson L."/>
            <person name="Tielen P."/>
            <person name="Tomasch J."/>
            <person name="von Jan M."/>
            <person name="Wanphrut N."/>
            <person name="Wichels A."/>
            <person name="Zech H."/>
            <person name="Simon M."/>
        </authorList>
    </citation>
    <scope>NUCLEOTIDE SEQUENCE [LARGE SCALE GENOMIC DNA]</scope>
    <source>
        <strain evidence="3">DSM 16493 / NCIMB 14021 / DFL 12</strain>
    </source>
</reference>
<dbReference type="SUPFAM" id="SSF111384">
    <property type="entry name" value="OmpH-like"/>
    <property type="match status" value="1"/>
</dbReference>
<dbReference type="HOGENOM" id="CLU_085354_1_0_5"/>
<protein>
    <submittedName>
        <fullName evidence="2">Outer membrane chaperone Skp</fullName>
    </submittedName>
</protein>
<dbReference type="SMART" id="SM00935">
    <property type="entry name" value="OmpH"/>
    <property type="match status" value="1"/>
</dbReference>
<dbReference type="Gene3D" id="3.30.910.20">
    <property type="entry name" value="Skp domain"/>
    <property type="match status" value="1"/>
</dbReference>
<keyword evidence="3" id="KW-1185">Reference proteome</keyword>
<feature type="signal peptide" evidence="1">
    <location>
        <begin position="1"/>
        <end position="26"/>
    </location>
</feature>
<dbReference type="RefSeq" id="WP_012178172.1">
    <property type="nucleotide sequence ID" value="NC_009952.1"/>
</dbReference>
<gene>
    <name evidence="2" type="ordered locus">Dshi_1500</name>
</gene>
<keyword evidence="1" id="KW-0732">Signal</keyword>
<dbReference type="GO" id="GO:0051082">
    <property type="term" value="F:unfolded protein binding"/>
    <property type="evidence" value="ECO:0007669"/>
    <property type="project" value="InterPro"/>
</dbReference>
<dbReference type="Proteomes" id="UP000006833">
    <property type="component" value="Chromosome"/>
</dbReference>
<dbReference type="OrthoDB" id="7868372at2"/>
<dbReference type="KEGG" id="dsh:Dshi_1500"/>
<evidence type="ECO:0000256" key="1">
    <source>
        <dbReference type="SAM" id="SignalP"/>
    </source>
</evidence>
<dbReference type="eggNOG" id="COG2825">
    <property type="taxonomic scope" value="Bacteria"/>
</dbReference>
<dbReference type="Pfam" id="PF03938">
    <property type="entry name" value="OmpH"/>
    <property type="match status" value="1"/>
</dbReference>